<protein>
    <submittedName>
        <fullName evidence="1">Uncharacterized protein</fullName>
    </submittedName>
</protein>
<proteinExistence type="predicted"/>
<comment type="caution">
    <text evidence="1">The sequence shown here is derived from an EMBL/GenBank/DDBJ whole genome shotgun (WGS) entry which is preliminary data.</text>
</comment>
<organism evidence="1 2">
    <name type="scientific">Polarella glacialis</name>
    <name type="common">Dinoflagellate</name>
    <dbReference type="NCBI Taxonomy" id="89957"/>
    <lineage>
        <taxon>Eukaryota</taxon>
        <taxon>Sar</taxon>
        <taxon>Alveolata</taxon>
        <taxon>Dinophyceae</taxon>
        <taxon>Suessiales</taxon>
        <taxon>Suessiaceae</taxon>
        <taxon>Polarella</taxon>
    </lineage>
</organism>
<feature type="non-terminal residue" evidence="1">
    <location>
        <position position="1"/>
    </location>
</feature>
<evidence type="ECO:0000313" key="2">
    <source>
        <dbReference type="Proteomes" id="UP000626109"/>
    </source>
</evidence>
<gene>
    <name evidence="1" type="ORF">PGLA2088_LOCUS49149</name>
</gene>
<accession>A0A813LYB6</accession>
<dbReference type="AlphaFoldDB" id="A0A813LYB6"/>
<reference evidence="1" key="1">
    <citation type="submission" date="2021-02" db="EMBL/GenBank/DDBJ databases">
        <authorList>
            <person name="Dougan E. K."/>
            <person name="Rhodes N."/>
            <person name="Thang M."/>
            <person name="Chan C."/>
        </authorList>
    </citation>
    <scope>NUCLEOTIDE SEQUENCE</scope>
</reference>
<dbReference type="Proteomes" id="UP000626109">
    <property type="component" value="Unassembled WGS sequence"/>
</dbReference>
<evidence type="ECO:0000313" key="1">
    <source>
        <dbReference type="EMBL" id="CAE8738341.1"/>
    </source>
</evidence>
<sequence length="94" mass="10183">VQASSGESFSSIVRGLPPDRLDLPISCLLADAPPEPPPKRARLDPDQVVISKQTTEPIRLLLAQPPPNELRFMFWNIDGLDEVGGASGLAKRVL</sequence>
<feature type="non-terminal residue" evidence="1">
    <location>
        <position position="94"/>
    </location>
</feature>
<dbReference type="EMBL" id="CAJNNW010036930">
    <property type="protein sequence ID" value="CAE8738341.1"/>
    <property type="molecule type" value="Genomic_DNA"/>
</dbReference>
<name>A0A813LYB6_POLGL</name>